<evidence type="ECO:0000313" key="3">
    <source>
        <dbReference type="Proteomes" id="UP001157418"/>
    </source>
</evidence>
<dbReference type="PANTHER" id="PTHR38926:SF2">
    <property type="entry name" value="F-BOX_LRR-REPEAT PROTEIN 21-RELATED"/>
    <property type="match status" value="1"/>
</dbReference>
<protein>
    <recommendedName>
        <fullName evidence="1">F-box domain-containing protein</fullName>
    </recommendedName>
</protein>
<proteinExistence type="predicted"/>
<organism evidence="2 3">
    <name type="scientific">Lactuca virosa</name>
    <dbReference type="NCBI Taxonomy" id="75947"/>
    <lineage>
        <taxon>Eukaryota</taxon>
        <taxon>Viridiplantae</taxon>
        <taxon>Streptophyta</taxon>
        <taxon>Embryophyta</taxon>
        <taxon>Tracheophyta</taxon>
        <taxon>Spermatophyta</taxon>
        <taxon>Magnoliopsida</taxon>
        <taxon>eudicotyledons</taxon>
        <taxon>Gunneridae</taxon>
        <taxon>Pentapetalae</taxon>
        <taxon>asterids</taxon>
        <taxon>campanulids</taxon>
        <taxon>Asterales</taxon>
        <taxon>Asteraceae</taxon>
        <taxon>Cichorioideae</taxon>
        <taxon>Cichorieae</taxon>
        <taxon>Lactucinae</taxon>
        <taxon>Lactuca</taxon>
    </lineage>
</organism>
<sequence>MVVVSSSEMEDPPIWMEMPDEVMANILQRLGTKEILNNAWRVCTTWRRICKDPAMWKVIDVQKSDNDVEEHLDLDRLTKKLGNRSQLWGIDRYQYLRVWHR</sequence>
<name>A0AAU9PG59_9ASTR</name>
<feature type="domain" description="F-box" evidence="1">
    <location>
        <begin position="12"/>
        <end position="59"/>
    </location>
</feature>
<dbReference type="Proteomes" id="UP001157418">
    <property type="component" value="Unassembled WGS sequence"/>
</dbReference>
<dbReference type="SMART" id="SM00256">
    <property type="entry name" value="FBOX"/>
    <property type="match status" value="1"/>
</dbReference>
<gene>
    <name evidence="2" type="ORF">LVIROSA_LOCUS34222</name>
</gene>
<dbReference type="SUPFAM" id="SSF81383">
    <property type="entry name" value="F-box domain"/>
    <property type="match status" value="1"/>
</dbReference>
<reference evidence="2 3" key="1">
    <citation type="submission" date="2022-01" db="EMBL/GenBank/DDBJ databases">
        <authorList>
            <person name="Xiong W."/>
            <person name="Schranz E."/>
        </authorList>
    </citation>
    <scope>NUCLEOTIDE SEQUENCE [LARGE SCALE GENOMIC DNA]</scope>
</reference>
<dbReference type="EMBL" id="CAKMRJ010005634">
    <property type="protein sequence ID" value="CAH1448697.1"/>
    <property type="molecule type" value="Genomic_DNA"/>
</dbReference>
<evidence type="ECO:0000259" key="1">
    <source>
        <dbReference type="PROSITE" id="PS50181"/>
    </source>
</evidence>
<dbReference type="InterPro" id="IPR001810">
    <property type="entry name" value="F-box_dom"/>
</dbReference>
<dbReference type="Pfam" id="PF12937">
    <property type="entry name" value="F-box-like"/>
    <property type="match status" value="1"/>
</dbReference>
<dbReference type="CDD" id="cd22164">
    <property type="entry name" value="F-box_AtSKIP19-like"/>
    <property type="match status" value="1"/>
</dbReference>
<dbReference type="PANTHER" id="PTHR38926">
    <property type="entry name" value="F-BOX DOMAIN CONTAINING PROTEIN, EXPRESSED"/>
    <property type="match status" value="1"/>
</dbReference>
<keyword evidence="3" id="KW-1185">Reference proteome</keyword>
<evidence type="ECO:0000313" key="2">
    <source>
        <dbReference type="EMBL" id="CAH1448697.1"/>
    </source>
</evidence>
<dbReference type="InterPro" id="IPR036047">
    <property type="entry name" value="F-box-like_dom_sf"/>
</dbReference>
<comment type="caution">
    <text evidence="2">The sequence shown here is derived from an EMBL/GenBank/DDBJ whole genome shotgun (WGS) entry which is preliminary data.</text>
</comment>
<dbReference type="PROSITE" id="PS50181">
    <property type="entry name" value="FBOX"/>
    <property type="match status" value="1"/>
</dbReference>
<dbReference type="AlphaFoldDB" id="A0AAU9PG59"/>
<dbReference type="Gene3D" id="1.20.1280.50">
    <property type="match status" value="1"/>
</dbReference>
<accession>A0AAU9PG59</accession>